<dbReference type="EMBL" id="MK411746">
    <property type="protein sequence ID" value="QAY16200.1"/>
    <property type="molecule type" value="Genomic_DNA"/>
</dbReference>
<dbReference type="Proteomes" id="UP000289206">
    <property type="component" value="Segment"/>
</dbReference>
<dbReference type="PANTHER" id="PTHR42914">
    <property type="entry name" value="7-CYANO-7-DEAZAGUANINE SYNTHASE"/>
    <property type="match status" value="1"/>
</dbReference>
<name>A0A411CQY0_9CAUD</name>
<dbReference type="GO" id="GO:0046872">
    <property type="term" value="F:metal ion binding"/>
    <property type="evidence" value="ECO:0007669"/>
    <property type="project" value="UniProtKB-KW"/>
</dbReference>
<keyword evidence="11" id="KW-1185">Reference proteome</keyword>
<evidence type="ECO:0000256" key="4">
    <source>
        <dbReference type="ARBA" id="ARBA00022741"/>
    </source>
</evidence>
<evidence type="ECO:0000313" key="10">
    <source>
        <dbReference type="EMBL" id="QAY16200.1"/>
    </source>
</evidence>
<proteinExistence type="inferred from homology"/>
<keyword evidence="4" id="KW-0547">Nucleotide-binding</keyword>
<keyword evidence="3" id="KW-0479">Metal-binding</keyword>
<dbReference type="GO" id="GO:0016874">
    <property type="term" value="F:ligase activity"/>
    <property type="evidence" value="ECO:0007669"/>
    <property type="project" value="UniProtKB-KW"/>
</dbReference>
<comment type="catalytic activity">
    <reaction evidence="9">
        <text>7-carboxy-7-carbaguanine + NH4(+) + 2 ATP = 7-cyano-7-carbaguanine + 2 AMP + 2 diphosphate + 2 H(+)</text>
        <dbReference type="Rhea" id="RHEA:27982"/>
        <dbReference type="ChEBI" id="CHEBI:15378"/>
        <dbReference type="ChEBI" id="CHEBI:28938"/>
        <dbReference type="ChEBI" id="CHEBI:30616"/>
        <dbReference type="ChEBI" id="CHEBI:33019"/>
        <dbReference type="ChEBI" id="CHEBI:45075"/>
        <dbReference type="ChEBI" id="CHEBI:61036"/>
        <dbReference type="ChEBI" id="CHEBI:456215"/>
        <dbReference type="EC" id="6.3.4.20"/>
    </reaction>
</comment>
<keyword evidence="5" id="KW-0862">Zinc</keyword>
<comment type="pathway">
    <text evidence="1">Purine metabolism; 7-cyano-7-deazaguanine biosynthesis.</text>
</comment>
<dbReference type="GO" id="GO:0005524">
    <property type="term" value="F:ATP binding"/>
    <property type="evidence" value="ECO:0007669"/>
    <property type="project" value="UniProtKB-KW"/>
</dbReference>
<dbReference type="Pfam" id="PF06508">
    <property type="entry name" value="QueC"/>
    <property type="match status" value="1"/>
</dbReference>
<evidence type="ECO:0000256" key="3">
    <source>
        <dbReference type="ARBA" id="ARBA00022723"/>
    </source>
</evidence>
<evidence type="ECO:0000256" key="7">
    <source>
        <dbReference type="ARBA" id="ARBA00037993"/>
    </source>
</evidence>
<keyword evidence="6" id="KW-0067">ATP-binding</keyword>
<sequence>MTNQLTPRPKQVVLLSGGMDSTALLALAYSRGDVLGALSVNYGQRHVKELDAARAIADHYGVPHLVLDMTSWGSLLSGSALTDPEVEVPEGHYAAPNMAITVVPNRNATMLMAAAGVAESLGAEVVLTAVHAGDHAVYPDCRPEFIAAASLAARLGTGGKVSIDAPFVGISKTDIANVGATLRAPFELTWSCYKGGENHCGACGTCVERREAFTDSGVTDPTIYDTPKDAA</sequence>
<evidence type="ECO:0000256" key="5">
    <source>
        <dbReference type="ARBA" id="ARBA00022833"/>
    </source>
</evidence>
<reference evidence="10 11" key="1">
    <citation type="submission" date="2019-01" db="EMBL/GenBank/DDBJ databases">
        <authorList>
            <person name="Adair T.L."/>
            <person name="Lucas L.G."/>
            <person name="Young A.M."/>
            <person name="Antrich S.C."/>
            <person name="Baird A.G."/>
            <person name="Dunn E.L."/>
            <person name="Fernandes B.I."/>
            <person name="Fraley E.G."/>
            <person name="Ghanem A.X."/>
            <person name="Gilbert M.G."/>
            <person name="Morris T.B."/>
            <person name="Nortch B.D."/>
            <person name="Overcash M.E."/>
            <person name="Pavleszek K.E."/>
            <person name="Pellegrini L.I.O."/>
            <person name="Pham L.T."/>
            <person name="Rule L.S."/>
            <person name="Schultz E.M."/>
            <person name="Smith J."/>
            <person name="Thong B.J."/>
            <person name="Turner H.A."/>
            <person name="Walker G."/>
            <person name="Whitaker Z.J."/>
            <person name="Wilsey R.N."/>
            <person name="Yanney R.L."/>
            <person name="Klyczek K."/>
            <person name="Garlena R.A."/>
            <person name="Russell D.A."/>
            <person name="Pope W.H."/>
            <person name="Jacobs-Sera D."/>
            <person name="Hatfull G.F."/>
        </authorList>
    </citation>
    <scope>NUCLEOTIDE SEQUENCE [LARGE SCALE GENOMIC DNA]</scope>
</reference>
<comment type="similarity">
    <text evidence="7">Belongs to the QueC family.</text>
</comment>
<dbReference type="InterPro" id="IPR018317">
    <property type="entry name" value="QueC"/>
</dbReference>
<evidence type="ECO:0000256" key="9">
    <source>
        <dbReference type="ARBA" id="ARBA00047890"/>
    </source>
</evidence>
<dbReference type="RefSeq" id="YP_009819761.1">
    <property type="nucleotide sequence ID" value="NC_048152.1"/>
</dbReference>
<organism evidence="10 11">
    <name type="scientific">Arthrobacter phage Sonali</name>
    <dbReference type="NCBI Taxonomy" id="2510495"/>
    <lineage>
        <taxon>Viruses</taxon>
        <taxon>Duplodnaviria</taxon>
        <taxon>Heunggongvirae</taxon>
        <taxon>Uroviricota</taxon>
        <taxon>Caudoviricetes</taxon>
        <taxon>Sonalivirus</taxon>
        <taxon>Sonalivirus sonali</taxon>
    </lineage>
</organism>
<evidence type="ECO:0000256" key="8">
    <source>
        <dbReference type="ARBA" id="ARBA00039149"/>
    </source>
</evidence>
<dbReference type="HAMAP" id="MF_01633">
    <property type="entry name" value="QueC"/>
    <property type="match status" value="1"/>
</dbReference>
<dbReference type="NCBIfam" id="TIGR00364">
    <property type="entry name" value="7-cyano-7-deazaguanine synthase QueC"/>
    <property type="match status" value="1"/>
</dbReference>
<dbReference type="GeneID" id="55011179"/>
<protein>
    <recommendedName>
        <fullName evidence="8">7-cyano-7-deazaguanine synthase</fullName>
        <ecNumber evidence="8">6.3.4.20</ecNumber>
    </recommendedName>
</protein>
<dbReference type="InterPro" id="IPR014729">
    <property type="entry name" value="Rossmann-like_a/b/a_fold"/>
</dbReference>
<accession>A0A411CQY0</accession>
<dbReference type="SUPFAM" id="SSF52402">
    <property type="entry name" value="Adenine nucleotide alpha hydrolases-like"/>
    <property type="match status" value="1"/>
</dbReference>
<evidence type="ECO:0000256" key="6">
    <source>
        <dbReference type="ARBA" id="ARBA00022840"/>
    </source>
</evidence>
<dbReference type="PIRSF" id="PIRSF006293">
    <property type="entry name" value="ExsB"/>
    <property type="match status" value="1"/>
</dbReference>
<dbReference type="KEGG" id="vg:55011179"/>
<evidence type="ECO:0000256" key="2">
    <source>
        <dbReference type="ARBA" id="ARBA00022598"/>
    </source>
</evidence>
<dbReference type="Gene3D" id="3.40.50.620">
    <property type="entry name" value="HUPs"/>
    <property type="match status" value="1"/>
</dbReference>
<evidence type="ECO:0000256" key="1">
    <source>
        <dbReference type="ARBA" id="ARBA00005061"/>
    </source>
</evidence>
<dbReference type="CDD" id="cd01995">
    <property type="entry name" value="QueC-like"/>
    <property type="match status" value="1"/>
</dbReference>
<keyword evidence="2" id="KW-0436">Ligase</keyword>
<gene>
    <name evidence="10" type="primary">88</name>
    <name evidence="10" type="ORF">SEA_SONALI_88</name>
</gene>
<dbReference type="EC" id="6.3.4.20" evidence="8"/>
<evidence type="ECO:0000313" key="11">
    <source>
        <dbReference type="Proteomes" id="UP000289206"/>
    </source>
</evidence>
<dbReference type="PANTHER" id="PTHR42914:SF1">
    <property type="entry name" value="7-CYANO-7-DEAZAGUANINE SYNTHASE"/>
    <property type="match status" value="1"/>
</dbReference>